<comment type="caution">
    <text evidence="1">The sequence shown here is derived from an EMBL/GenBank/DDBJ whole genome shotgun (WGS) entry which is preliminary data.</text>
</comment>
<keyword evidence="2" id="KW-1185">Reference proteome</keyword>
<evidence type="ECO:0000313" key="1">
    <source>
        <dbReference type="EMBL" id="KAB8301452.1"/>
    </source>
</evidence>
<evidence type="ECO:0000313" key="2">
    <source>
        <dbReference type="Proteomes" id="UP000326757"/>
    </source>
</evidence>
<proteinExistence type="predicted"/>
<dbReference type="EMBL" id="VIGI01000004">
    <property type="protein sequence ID" value="KAB8301452.1"/>
    <property type="molecule type" value="Genomic_DNA"/>
</dbReference>
<gene>
    <name evidence="1" type="ORF">EYC80_003316</name>
</gene>
<dbReference type="AlphaFoldDB" id="A0A5N6KEN5"/>
<organism evidence="1 2">
    <name type="scientific">Monilinia laxa</name>
    <name type="common">Brown rot fungus</name>
    <name type="synonym">Sclerotinia laxa</name>
    <dbReference type="NCBI Taxonomy" id="61186"/>
    <lineage>
        <taxon>Eukaryota</taxon>
        <taxon>Fungi</taxon>
        <taxon>Dikarya</taxon>
        <taxon>Ascomycota</taxon>
        <taxon>Pezizomycotina</taxon>
        <taxon>Leotiomycetes</taxon>
        <taxon>Helotiales</taxon>
        <taxon>Sclerotiniaceae</taxon>
        <taxon>Monilinia</taxon>
    </lineage>
</organism>
<name>A0A5N6KEN5_MONLA</name>
<reference evidence="1 2" key="1">
    <citation type="submission" date="2019-06" db="EMBL/GenBank/DDBJ databases">
        <title>Genome Sequence of the Brown Rot Fungal Pathogen Monilinia laxa.</title>
        <authorList>
            <person name="De Miccolis Angelini R.M."/>
            <person name="Landi L."/>
            <person name="Abate D."/>
            <person name="Pollastro S."/>
            <person name="Romanazzi G."/>
            <person name="Faretra F."/>
        </authorList>
    </citation>
    <scope>NUCLEOTIDE SEQUENCE [LARGE SCALE GENOMIC DNA]</scope>
    <source>
        <strain evidence="1 2">Mlax316</strain>
    </source>
</reference>
<accession>A0A5N6KEN5</accession>
<sequence length="98" mass="11062">MASLNLFDKMHKARSESGEAKPEAISRGAHRAPLIVFLYSYVAYKQQFPLLSHIQLFLLFIALGQKGVGTTNTVRLISASRECVMRQNYGKWHYSSSV</sequence>
<dbReference type="Proteomes" id="UP000326757">
    <property type="component" value="Unassembled WGS sequence"/>
</dbReference>
<protein>
    <submittedName>
        <fullName evidence="1">Uncharacterized protein</fullName>
    </submittedName>
</protein>